<evidence type="ECO:0000313" key="2">
    <source>
        <dbReference type="EMBL" id="KAG2196858.1"/>
    </source>
</evidence>
<dbReference type="PANTHER" id="PTHR47934">
    <property type="entry name" value="PENTATRICOPEPTIDE REPEAT-CONTAINING PROTEIN PET309, MITOCHONDRIAL"/>
    <property type="match status" value="1"/>
</dbReference>
<reference evidence="2" key="1">
    <citation type="submission" date="2020-12" db="EMBL/GenBank/DDBJ databases">
        <title>Metabolic potential, ecology and presence of endohyphal bacteria is reflected in genomic diversity of Mucoromycotina.</title>
        <authorList>
            <person name="Muszewska A."/>
            <person name="Okrasinska A."/>
            <person name="Steczkiewicz K."/>
            <person name="Drgas O."/>
            <person name="Orlowska M."/>
            <person name="Perlinska-Lenart U."/>
            <person name="Aleksandrzak-Piekarczyk T."/>
            <person name="Szatraj K."/>
            <person name="Zielenkiewicz U."/>
            <person name="Pilsyk S."/>
            <person name="Malc E."/>
            <person name="Mieczkowski P."/>
            <person name="Kruszewska J.S."/>
            <person name="Biernat P."/>
            <person name="Pawlowska J."/>
        </authorList>
    </citation>
    <scope>NUCLEOTIDE SEQUENCE</scope>
    <source>
        <strain evidence="2">WA0000017839</strain>
    </source>
</reference>
<evidence type="ECO:0000256" key="1">
    <source>
        <dbReference type="PROSITE-ProRule" id="PRU00708"/>
    </source>
</evidence>
<dbReference type="GO" id="GO:0005739">
    <property type="term" value="C:mitochondrion"/>
    <property type="evidence" value="ECO:0007669"/>
    <property type="project" value="TreeGrafter"/>
</dbReference>
<accession>A0A8H7QSC0</accession>
<name>A0A8H7QSC0_9FUNG</name>
<dbReference type="GO" id="GO:0006396">
    <property type="term" value="P:RNA processing"/>
    <property type="evidence" value="ECO:0007669"/>
    <property type="project" value="TreeGrafter"/>
</dbReference>
<dbReference type="OrthoDB" id="185373at2759"/>
<dbReference type="EMBL" id="JAEPRD010000138">
    <property type="protein sequence ID" value="KAG2196858.1"/>
    <property type="molecule type" value="Genomic_DNA"/>
</dbReference>
<protein>
    <submittedName>
        <fullName evidence="2">Uncharacterized protein</fullName>
    </submittedName>
</protein>
<keyword evidence="3" id="KW-1185">Reference proteome</keyword>
<dbReference type="GO" id="GO:0003729">
    <property type="term" value="F:mRNA binding"/>
    <property type="evidence" value="ECO:0007669"/>
    <property type="project" value="TreeGrafter"/>
</dbReference>
<dbReference type="GO" id="GO:0007005">
    <property type="term" value="P:mitochondrion organization"/>
    <property type="evidence" value="ECO:0007669"/>
    <property type="project" value="TreeGrafter"/>
</dbReference>
<dbReference type="PANTHER" id="PTHR47934:SF6">
    <property type="entry name" value="MITOCHONDRIAL GROUP I INTRON SPLICING FACTOR CCM1-RELATED"/>
    <property type="match status" value="1"/>
</dbReference>
<dbReference type="AlphaFoldDB" id="A0A8H7QSC0"/>
<organism evidence="2 3">
    <name type="scientific">Mucor saturninus</name>
    <dbReference type="NCBI Taxonomy" id="64648"/>
    <lineage>
        <taxon>Eukaryota</taxon>
        <taxon>Fungi</taxon>
        <taxon>Fungi incertae sedis</taxon>
        <taxon>Mucoromycota</taxon>
        <taxon>Mucoromycotina</taxon>
        <taxon>Mucoromycetes</taxon>
        <taxon>Mucorales</taxon>
        <taxon>Mucorineae</taxon>
        <taxon>Mucoraceae</taxon>
        <taxon>Mucor</taxon>
    </lineage>
</organism>
<feature type="repeat" description="PPR" evidence="1">
    <location>
        <begin position="632"/>
        <end position="667"/>
    </location>
</feature>
<evidence type="ECO:0000313" key="3">
    <source>
        <dbReference type="Proteomes" id="UP000603453"/>
    </source>
</evidence>
<dbReference type="Proteomes" id="UP000603453">
    <property type="component" value="Unassembled WGS sequence"/>
</dbReference>
<sequence>MSFSREGWKSQKALAQVCRQCLFKGMAATSPVVLMRRASTANVRLEETPGLLEKFRQQLYQPTKNNNIPAHYSARVKKAMARRQVRHALSSMYQTAKKQNPLFLSQLSRQEFDLFLAQFISNPDDPTTNPPMLEALEILSDYKHNGTLKRDDYELMIYLATELKLTNRAIDLLEEATSLHQLQPSSYEAVIQLLSTQNKKQSMHHWLLAYAAPPTFAMVRSVVLSKLNDLEDAADYLRQHHPTHPLADLVVKHTTDSRQLLDHALDLFAIDCIHHWRLNETLVIYRKKRQAGLSTSMIVKHLVTKSLYTGQYHTAQKLLTETLETRDASNVLHVANKIMHWHILQSNVKAAVHIWQQLESHQYTIDKPIMEELILAAARLKYHVDTNKLYKTYCELYPLKEDRTPKLAVYVLRCLARASDYRNVALVQPQVEDLLPSLQPDLARIAVKSLFSIAAHQGDVALFERVFSQSERMKLSLTHKGLTSLIDCYLSRGDVQSAKLAFQKVAQHTDGPDVVDFNLLMRTVVMEDGRVDHEKIFAILKHMETVNVIPNETTLRTMTGFYKSDSEMQKNLYKKLLESPSSLSRSNQVYLNNIAMGSLLTRTEITHVVGILTRNNRGELFKSEQNQPIHVNGDTYKMLMDAATKHTRYSSLAEMLFRHMHARGLKPVREVYESLIASLAHKGKIAKARRYIALMESDTGEKADVATYTKLVDGFLYLRQPHLAKLIITEEMVQKNIPFDAIVHAKLDKIEKLLTKPPHRNKKN</sequence>
<dbReference type="InterPro" id="IPR002885">
    <property type="entry name" value="PPR_rpt"/>
</dbReference>
<dbReference type="Gene3D" id="1.25.40.10">
    <property type="entry name" value="Tetratricopeptide repeat domain"/>
    <property type="match status" value="2"/>
</dbReference>
<dbReference type="InterPro" id="IPR051114">
    <property type="entry name" value="Mito_RNA_Proc_CCM1"/>
</dbReference>
<dbReference type="InterPro" id="IPR011990">
    <property type="entry name" value="TPR-like_helical_dom_sf"/>
</dbReference>
<proteinExistence type="predicted"/>
<comment type="caution">
    <text evidence="2">The sequence shown here is derived from an EMBL/GenBank/DDBJ whole genome shotgun (WGS) entry which is preliminary data.</text>
</comment>
<dbReference type="PROSITE" id="PS51375">
    <property type="entry name" value="PPR"/>
    <property type="match status" value="1"/>
</dbReference>
<gene>
    <name evidence="2" type="ORF">INT47_011378</name>
</gene>